<proteinExistence type="predicted"/>
<evidence type="ECO:0000313" key="3">
    <source>
        <dbReference type="Proteomes" id="UP001300502"/>
    </source>
</evidence>
<name>A0AAV9I8I3_9RHOD</name>
<dbReference type="Proteomes" id="UP001300502">
    <property type="component" value="Unassembled WGS sequence"/>
</dbReference>
<sequence>MESLQTVVEHLESAISRLAPFPVNQYEEEHKTSLHFACLTDEQNKLYQTARTKRRPHVASQEAAAIEEKNVQQLIQELELLFSSKFEKCRLVEEKVGSYLKEYKCLEEKQSKLEESIRSLENDDIHQSLESTINEWNEKEGNVRQELQALQTKYEENIQYKRQLELSVEEKKEQLEKAKQDRIKMEQLQEQIKTKQMELERITQLCEQEQDNLAELEDQVAAKLVSLQNLEQSKVSENEGQEYFVENLRLQHVCRELRATILERKDKKKEIIQKDQFLQSLLRTINQEVVGTSQREQLIEMLERRCSVLNALLRRVIQRYSLDGNLYASTIHLLLDHGGTMPLESLKEQLLLRQDALDEAETTRKRSQILQVIYTLVANSLVSIHRSQSNSPVSLEFSLEW</sequence>
<feature type="coiled-coil region" evidence="1">
    <location>
        <begin position="103"/>
        <end position="233"/>
    </location>
</feature>
<gene>
    <name evidence="2" type="ORF">GAYE_PCTG75G1586</name>
</gene>
<organism evidence="2 3">
    <name type="scientific">Galdieria yellowstonensis</name>
    <dbReference type="NCBI Taxonomy" id="3028027"/>
    <lineage>
        <taxon>Eukaryota</taxon>
        <taxon>Rhodophyta</taxon>
        <taxon>Bangiophyceae</taxon>
        <taxon>Galdieriales</taxon>
        <taxon>Galdieriaceae</taxon>
        <taxon>Galdieria</taxon>
    </lineage>
</organism>
<protein>
    <submittedName>
        <fullName evidence="2">Uncharacterized protein</fullName>
    </submittedName>
</protein>
<evidence type="ECO:0000313" key="2">
    <source>
        <dbReference type="EMBL" id="KAK4523690.1"/>
    </source>
</evidence>
<reference evidence="2 3" key="1">
    <citation type="submission" date="2022-07" db="EMBL/GenBank/DDBJ databases">
        <title>Genome-wide signatures of adaptation to extreme environments.</title>
        <authorList>
            <person name="Cho C.H."/>
            <person name="Yoon H.S."/>
        </authorList>
    </citation>
    <scope>NUCLEOTIDE SEQUENCE [LARGE SCALE GENOMIC DNA]</scope>
    <source>
        <strain evidence="2 3">108.79 E11</strain>
    </source>
</reference>
<evidence type="ECO:0000256" key="1">
    <source>
        <dbReference type="SAM" id="Coils"/>
    </source>
</evidence>
<keyword evidence="3" id="KW-1185">Reference proteome</keyword>
<keyword evidence="1" id="KW-0175">Coiled coil</keyword>
<accession>A0AAV9I8I3</accession>
<comment type="caution">
    <text evidence="2">The sequence shown here is derived from an EMBL/GenBank/DDBJ whole genome shotgun (WGS) entry which is preliminary data.</text>
</comment>
<dbReference type="AlphaFoldDB" id="A0AAV9I8I3"/>
<dbReference type="EMBL" id="JANCYU010000019">
    <property type="protein sequence ID" value="KAK4523690.1"/>
    <property type="molecule type" value="Genomic_DNA"/>
</dbReference>